<dbReference type="EMBL" id="BGZK01000946">
    <property type="protein sequence ID" value="GBP66064.1"/>
    <property type="molecule type" value="Genomic_DNA"/>
</dbReference>
<evidence type="ECO:0000313" key="2">
    <source>
        <dbReference type="Proteomes" id="UP000299102"/>
    </source>
</evidence>
<organism evidence="1 2">
    <name type="scientific">Eumeta variegata</name>
    <name type="common">Bagworm moth</name>
    <name type="synonym">Eumeta japonica</name>
    <dbReference type="NCBI Taxonomy" id="151549"/>
    <lineage>
        <taxon>Eukaryota</taxon>
        <taxon>Metazoa</taxon>
        <taxon>Ecdysozoa</taxon>
        <taxon>Arthropoda</taxon>
        <taxon>Hexapoda</taxon>
        <taxon>Insecta</taxon>
        <taxon>Pterygota</taxon>
        <taxon>Neoptera</taxon>
        <taxon>Endopterygota</taxon>
        <taxon>Lepidoptera</taxon>
        <taxon>Glossata</taxon>
        <taxon>Ditrysia</taxon>
        <taxon>Tineoidea</taxon>
        <taxon>Psychidae</taxon>
        <taxon>Oiketicinae</taxon>
        <taxon>Eumeta</taxon>
    </lineage>
</organism>
<reference evidence="1 2" key="1">
    <citation type="journal article" date="2019" name="Commun. Biol.">
        <title>The bagworm genome reveals a unique fibroin gene that provides high tensile strength.</title>
        <authorList>
            <person name="Kono N."/>
            <person name="Nakamura H."/>
            <person name="Ohtoshi R."/>
            <person name="Tomita M."/>
            <person name="Numata K."/>
            <person name="Arakawa K."/>
        </authorList>
    </citation>
    <scope>NUCLEOTIDE SEQUENCE [LARGE SCALE GENOMIC DNA]</scope>
</reference>
<dbReference type="AlphaFoldDB" id="A0A4C1XU14"/>
<keyword evidence="2" id="KW-1185">Reference proteome</keyword>
<accession>A0A4C1XU14</accession>
<comment type="caution">
    <text evidence="1">The sequence shown here is derived from an EMBL/GenBank/DDBJ whole genome shotgun (WGS) entry which is preliminary data.</text>
</comment>
<gene>
    <name evidence="1" type="ORF">EVAR_37712_1</name>
</gene>
<protein>
    <submittedName>
        <fullName evidence="1">Uncharacterized protein</fullName>
    </submittedName>
</protein>
<sequence length="114" mass="12709">MNFSVGCHRLFFCLVNGGGQIPDGLLREIWSLGPHPMATVTLPEIRDASRTLCVLDASVATIREAAPERRYVFLQGQPVELAGYYTYDHRKTFDLECGPEAKVGYYSLELTTVP</sequence>
<evidence type="ECO:0000313" key="1">
    <source>
        <dbReference type="EMBL" id="GBP66064.1"/>
    </source>
</evidence>
<proteinExistence type="predicted"/>
<dbReference type="Proteomes" id="UP000299102">
    <property type="component" value="Unassembled WGS sequence"/>
</dbReference>
<name>A0A4C1XU14_EUMVA</name>